<evidence type="ECO:0000313" key="2">
    <source>
        <dbReference type="Proteomes" id="UP000445309"/>
    </source>
</evidence>
<name>A0A6N4Y054_9FLAO</name>
<reference evidence="1 2" key="1">
    <citation type="submission" date="2020-01" db="EMBL/GenBank/DDBJ databases">
        <authorList>
            <person name="Rodrigo-Torres L."/>
            <person name="Arahal R. D."/>
            <person name="Lucena T."/>
        </authorList>
    </citation>
    <scope>NUCLEOTIDE SEQUENCE [LARGE SCALE GENOMIC DNA]</scope>
    <source>
        <strain evidence="1 2">CECT 9393</strain>
    </source>
</reference>
<proteinExistence type="predicted"/>
<keyword evidence="2" id="KW-1185">Reference proteome</keyword>
<dbReference type="Gene3D" id="3.30.559.10">
    <property type="entry name" value="Chloramphenicol acetyltransferase-like domain"/>
    <property type="match status" value="1"/>
</dbReference>
<organism evidence="1 2">
    <name type="scientific">Chryseobacterium fistulae</name>
    <dbReference type="NCBI Taxonomy" id="2675058"/>
    <lineage>
        <taxon>Bacteria</taxon>
        <taxon>Pseudomonadati</taxon>
        <taxon>Bacteroidota</taxon>
        <taxon>Flavobacteriia</taxon>
        <taxon>Flavobacteriales</taxon>
        <taxon>Weeksellaceae</taxon>
        <taxon>Chryseobacterium group</taxon>
        <taxon>Chryseobacterium</taxon>
    </lineage>
</organism>
<gene>
    <name evidence="1" type="ORF">CHRY9393_03167</name>
</gene>
<sequence>MKKSQFLIKLTPYQESFYNEWMLNPSRSDYNMVLDQSMSGTLDIERLNSSLVKFINNHLLMNSNV</sequence>
<protein>
    <submittedName>
        <fullName evidence="1">Uncharacterized protein</fullName>
    </submittedName>
</protein>
<dbReference type="InterPro" id="IPR023213">
    <property type="entry name" value="CAT-like_dom_sf"/>
</dbReference>
<dbReference type="EMBL" id="CACVBY010000106">
    <property type="protein sequence ID" value="CAA7392447.1"/>
    <property type="molecule type" value="Genomic_DNA"/>
</dbReference>
<dbReference type="Proteomes" id="UP000445309">
    <property type="component" value="Unassembled WGS sequence"/>
</dbReference>
<evidence type="ECO:0000313" key="1">
    <source>
        <dbReference type="EMBL" id="CAA7392447.1"/>
    </source>
</evidence>
<dbReference type="RefSeq" id="WP_162074125.1">
    <property type="nucleotide sequence ID" value="NZ_CACVBY010000106.1"/>
</dbReference>
<accession>A0A6N4Y054</accession>
<dbReference type="AlphaFoldDB" id="A0A6N4Y054"/>